<proteinExistence type="predicted"/>
<sequence length="300" mass="34093">MRRKIKVEHRKKDEDKDASGQLITIQFGTLSPVMASNYLLANEFKNKESNEVMMEETTEVTCVLECEEGTSNRDQVIHDNSEEEDDGMTDVEEKIDVEAERRIRRVSHNNLLRQLYQEGNPIVGFLGEPSRRSFDYYVLYGMPTRKKKVPRDEKYGSPPDIVPPPMGWEELLGDFIQLEEAKEISSQEILLVNISNKDEAEKDKEKVEINAKKRVIFKKPLVKLTKNLRPLYVKALVNGIPVAKVLIDNGAAINTIPYRMIRKFIKPGSNMIPTGVILTSFNGRATSAKGVMPLDIKNGE</sequence>
<evidence type="ECO:0000313" key="2">
    <source>
        <dbReference type="Proteomes" id="UP001604336"/>
    </source>
</evidence>
<keyword evidence="2" id="KW-1185">Reference proteome</keyword>
<evidence type="ECO:0000313" key="1">
    <source>
        <dbReference type="EMBL" id="KAL2497943.1"/>
    </source>
</evidence>
<organism evidence="1 2">
    <name type="scientific">Abeliophyllum distichum</name>
    <dbReference type="NCBI Taxonomy" id="126358"/>
    <lineage>
        <taxon>Eukaryota</taxon>
        <taxon>Viridiplantae</taxon>
        <taxon>Streptophyta</taxon>
        <taxon>Embryophyta</taxon>
        <taxon>Tracheophyta</taxon>
        <taxon>Spermatophyta</taxon>
        <taxon>Magnoliopsida</taxon>
        <taxon>eudicotyledons</taxon>
        <taxon>Gunneridae</taxon>
        <taxon>Pentapetalae</taxon>
        <taxon>asterids</taxon>
        <taxon>lamiids</taxon>
        <taxon>Lamiales</taxon>
        <taxon>Oleaceae</taxon>
        <taxon>Forsythieae</taxon>
        <taxon>Abeliophyllum</taxon>
    </lineage>
</organism>
<gene>
    <name evidence="1" type="ORF">Adt_23493</name>
</gene>
<dbReference type="AlphaFoldDB" id="A0ABD1SB13"/>
<reference evidence="2" key="1">
    <citation type="submission" date="2024-07" db="EMBL/GenBank/DDBJ databases">
        <title>Two chromosome-level genome assemblies of Korean endemic species Abeliophyllum distichum and Forsythia ovata (Oleaceae).</title>
        <authorList>
            <person name="Jang H."/>
        </authorList>
    </citation>
    <scope>NUCLEOTIDE SEQUENCE [LARGE SCALE GENOMIC DNA]</scope>
</reference>
<dbReference type="EMBL" id="JBFOLK010000007">
    <property type="protein sequence ID" value="KAL2497943.1"/>
    <property type="molecule type" value="Genomic_DNA"/>
</dbReference>
<name>A0ABD1SB13_9LAMI</name>
<accession>A0ABD1SB13</accession>
<comment type="caution">
    <text evidence="1">The sequence shown here is derived from an EMBL/GenBank/DDBJ whole genome shotgun (WGS) entry which is preliminary data.</text>
</comment>
<protein>
    <submittedName>
        <fullName evidence="1">Uncharacterized protein</fullName>
    </submittedName>
</protein>
<dbReference type="Proteomes" id="UP001604336">
    <property type="component" value="Unassembled WGS sequence"/>
</dbReference>